<dbReference type="EMBL" id="JACEFB010000020">
    <property type="protein sequence ID" value="MBA2227851.1"/>
    <property type="molecule type" value="Genomic_DNA"/>
</dbReference>
<dbReference type="PROSITE" id="PS51352">
    <property type="entry name" value="THIOREDOXIN_2"/>
    <property type="match status" value="1"/>
</dbReference>
<evidence type="ECO:0000256" key="3">
    <source>
        <dbReference type="ARBA" id="ARBA00023157"/>
    </source>
</evidence>
<name>A0A7V8VH50_9BACT</name>
<dbReference type="RefSeq" id="WP_194539714.1">
    <property type="nucleotide sequence ID" value="NZ_JACEFB010000020.1"/>
</dbReference>
<dbReference type="InterPro" id="IPR050553">
    <property type="entry name" value="Thioredoxin_ResA/DsbE_sf"/>
</dbReference>
<dbReference type="PANTHER" id="PTHR42852">
    <property type="entry name" value="THIOL:DISULFIDE INTERCHANGE PROTEIN DSBE"/>
    <property type="match status" value="1"/>
</dbReference>
<comment type="subcellular location">
    <subcellularLocation>
        <location evidence="1">Cell envelope</location>
    </subcellularLocation>
</comment>
<keyword evidence="2" id="KW-0201">Cytochrome c-type biogenesis</keyword>
<dbReference type="GO" id="GO:0017004">
    <property type="term" value="P:cytochrome complex assembly"/>
    <property type="evidence" value="ECO:0007669"/>
    <property type="project" value="UniProtKB-KW"/>
</dbReference>
<evidence type="ECO:0000256" key="4">
    <source>
        <dbReference type="ARBA" id="ARBA00023284"/>
    </source>
</evidence>
<reference evidence="6 7" key="1">
    <citation type="submission" date="2020-07" db="EMBL/GenBank/DDBJ databases">
        <title>Thermogemmata thermophila gen. nov., sp. nov., a novel moderate thermophilic planctomycete from a Kamchatka hot spring.</title>
        <authorList>
            <person name="Elcheninov A.G."/>
            <person name="Podosokorskaya O.A."/>
            <person name="Kovaleva O.L."/>
            <person name="Novikov A."/>
            <person name="Bonch-Osmolovskaya E.A."/>
            <person name="Toshchakov S.V."/>
            <person name="Kublanov I.V."/>
        </authorList>
    </citation>
    <scope>NUCLEOTIDE SEQUENCE [LARGE SCALE GENOMIC DNA]</scope>
    <source>
        <strain evidence="6 7">2918</strain>
    </source>
</reference>
<dbReference type="AlphaFoldDB" id="A0A7V8VH50"/>
<proteinExistence type="predicted"/>
<dbReference type="SUPFAM" id="SSF52833">
    <property type="entry name" value="Thioredoxin-like"/>
    <property type="match status" value="1"/>
</dbReference>
<comment type="caution">
    <text evidence="6">The sequence shown here is derived from an EMBL/GenBank/DDBJ whole genome shotgun (WGS) entry which is preliminary data.</text>
</comment>
<keyword evidence="7" id="KW-1185">Reference proteome</keyword>
<dbReference type="GO" id="GO:0016491">
    <property type="term" value="F:oxidoreductase activity"/>
    <property type="evidence" value="ECO:0007669"/>
    <property type="project" value="InterPro"/>
</dbReference>
<sequence length="391" mass="42933">MMSRWNWIWAGSVGGLVFAGFLSLAAAQQPPAGGPGDGKAEPTVASKYLELQKEFEAVNRKLLERFQAAKTEAERNAVREEALKLLPQFADRLLAIASKEAKSREAFEPLIQALLLGRGGEASKKAAELLAEHHAGDPRLLRLLPALASQGGEAGTRLLEVLAEKATDRQVRGLALLYHGAGLLEQADMPGPSPLPPEKRQAAYAQAEKVLRQAVQDFGDVKIPTPAGEQTVAKAAEEHLFVLNNLTIGKVLPDAEVQDLDGKKVKVSDYRGKVVVLDIWATWCGPCRAMIPHEREMVERLKGQPFVLISLSADAKKETLTSFLEKEPMPWVHWWNGGESGGALEKYRVSFFPTIYVLDAKGVIRYKHLRGEALEKAVEELLREVKSGEKK</sequence>
<accession>A0A7V8VH50</accession>
<dbReference type="Pfam" id="PF00578">
    <property type="entry name" value="AhpC-TSA"/>
    <property type="match status" value="1"/>
</dbReference>
<evidence type="ECO:0000256" key="2">
    <source>
        <dbReference type="ARBA" id="ARBA00022748"/>
    </source>
</evidence>
<dbReference type="CDD" id="cd02966">
    <property type="entry name" value="TlpA_like_family"/>
    <property type="match status" value="1"/>
</dbReference>
<evidence type="ECO:0000313" key="6">
    <source>
        <dbReference type="EMBL" id="MBA2227851.1"/>
    </source>
</evidence>
<evidence type="ECO:0000256" key="1">
    <source>
        <dbReference type="ARBA" id="ARBA00004196"/>
    </source>
</evidence>
<dbReference type="GO" id="GO:0016209">
    <property type="term" value="F:antioxidant activity"/>
    <property type="evidence" value="ECO:0007669"/>
    <property type="project" value="InterPro"/>
</dbReference>
<keyword evidence="3" id="KW-1015">Disulfide bond</keyword>
<keyword evidence="4" id="KW-0676">Redox-active center</keyword>
<dbReference type="GO" id="GO:0030313">
    <property type="term" value="C:cell envelope"/>
    <property type="evidence" value="ECO:0007669"/>
    <property type="project" value="UniProtKB-SubCell"/>
</dbReference>
<gene>
    <name evidence="6" type="ORF">H0921_16955</name>
</gene>
<dbReference type="PANTHER" id="PTHR42852:SF6">
    <property type="entry name" value="THIOL:DISULFIDE INTERCHANGE PROTEIN DSBE"/>
    <property type="match status" value="1"/>
</dbReference>
<evidence type="ECO:0000259" key="5">
    <source>
        <dbReference type="PROSITE" id="PS51352"/>
    </source>
</evidence>
<dbReference type="InterPro" id="IPR036249">
    <property type="entry name" value="Thioredoxin-like_sf"/>
</dbReference>
<dbReference type="Proteomes" id="UP000542342">
    <property type="component" value="Unassembled WGS sequence"/>
</dbReference>
<evidence type="ECO:0000313" key="7">
    <source>
        <dbReference type="Proteomes" id="UP000542342"/>
    </source>
</evidence>
<dbReference type="InterPro" id="IPR013766">
    <property type="entry name" value="Thioredoxin_domain"/>
</dbReference>
<dbReference type="Gene3D" id="3.40.30.10">
    <property type="entry name" value="Glutaredoxin"/>
    <property type="match status" value="1"/>
</dbReference>
<feature type="domain" description="Thioredoxin" evidence="5">
    <location>
        <begin position="246"/>
        <end position="390"/>
    </location>
</feature>
<protein>
    <submittedName>
        <fullName evidence="6">TlpA family protein disulfide reductase</fullName>
    </submittedName>
</protein>
<organism evidence="6 7">
    <name type="scientific">Thermogemmata fonticola</name>
    <dbReference type="NCBI Taxonomy" id="2755323"/>
    <lineage>
        <taxon>Bacteria</taxon>
        <taxon>Pseudomonadati</taxon>
        <taxon>Planctomycetota</taxon>
        <taxon>Planctomycetia</taxon>
        <taxon>Gemmatales</taxon>
        <taxon>Gemmataceae</taxon>
        <taxon>Thermogemmata</taxon>
    </lineage>
</organism>
<dbReference type="InterPro" id="IPR000866">
    <property type="entry name" value="AhpC/TSA"/>
</dbReference>